<evidence type="ECO:0000256" key="4">
    <source>
        <dbReference type="ARBA" id="ARBA00022884"/>
    </source>
</evidence>
<evidence type="ECO:0000256" key="3">
    <source>
        <dbReference type="ARBA" id="ARBA00022801"/>
    </source>
</evidence>
<comment type="caution">
    <text evidence="6">The sequence shown here is derived from an EMBL/GenBank/DDBJ whole genome shotgun (WGS) entry which is preliminary data.</text>
</comment>
<dbReference type="PANTHER" id="PTHR17224:SF1">
    <property type="entry name" value="PEPTIDYL-TRNA HYDROLASE"/>
    <property type="match status" value="1"/>
</dbReference>
<dbReference type="InterPro" id="IPR036416">
    <property type="entry name" value="Pept_tRNA_hydro_sf"/>
</dbReference>
<evidence type="ECO:0000256" key="1">
    <source>
        <dbReference type="ARBA" id="ARBA00013260"/>
    </source>
</evidence>
<evidence type="ECO:0000313" key="6">
    <source>
        <dbReference type="EMBL" id="KAH8107954.1"/>
    </source>
</evidence>
<name>A0A8K0V1V4_9AGAR</name>
<comment type="similarity">
    <text evidence="5">Belongs to the PTH family.</text>
</comment>
<dbReference type="InterPro" id="IPR018171">
    <property type="entry name" value="Pept_tRNA_hydro_CS"/>
</dbReference>
<evidence type="ECO:0000313" key="7">
    <source>
        <dbReference type="Proteomes" id="UP000813824"/>
    </source>
</evidence>
<keyword evidence="3 6" id="KW-0378">Hydrolase</keyword>
<protein>
    <recommendedName>
        <fullName evidence="1">peptidyl-tRNA hydrolase</fullName>
        <ecNumber evidence="1">3.1.1.29</ecNumber>
    </recommendedName>
</protein>
<dbReference type="EMBL" id="JAEVFJ010000001">
    <property type="protein sequence ID" value="KAH8107954.1"/>
    <property type="molecule type" value="Genomic_DNA"/>
</dbReference>
<dbReference type="GO" id="GO:0004045">
    <property type="term" value="F:peptidyl-tRNA hydrolase activity"/>
    <property type="evidence" value="ECO:0007669"/>
    <property type="project" value="UniProtKB-EC"/>
</dbReference>
<dbReference type="PANTHER" id="PTHR17224">
    <property type="entry name" value="PEPTIDYL-TRNA HYDROLASE"/>
    <property type="match status" value="1"/>
</dbReference>
<dbReference type="Proteomes" id="UP000813824">
    <property type="component" value="Unassembled WGS sequence"/>
</dbReference>
<dbReference type="PROSITE" id="PS01196">
    <property type="entry name" value="PEPT_TRNA_HYDROL_2"/>
    <property type="match status" value="1"/>
</dbReference>
<gene>
    <name evidence="6" type="ORF">BXZ70DRAFT_913466</name>
</gene>
<dbReference type="Pfam" id="PF01195">
    <property type="entry name" value="Pept_tRNA_hydro"/>
    <property type="match status" value="1"/>
</dbReference>
<reference evidence="6" key="1">
    <citation type="journal article" date="2021" name="New Phytol.">
        <title>Evolutionary innovations through gain and loss of genes in the ectomycorrhizal Boletales.</title>
        <authorList>
            <person name="Wu G."/>
            <person name="Miyauchi S."/>
            <person name="Morin E."/>
            <person name="Kuo A."/>
            <person name="Drula E."/>
            <person name="Varga T."/>
            <person name="Kohler A."/>
            <person name="Feng B."/>
            <person name="Cao Y."/>
            <person name="Lipzen A."/>
            <person name="Daum C."/>
            <person name="Hundley H."/>
            <person name="Pangilinan J."/>
            <person name="Johnson J."/>
            <person name="Barry K."/>
            <person name="LaButti K."/>
            <person name="Ng V."/>
            <person name="Ahrendt S."/>
            <person name="Min B."/>
            <person name="Choi I.G."/>
            <person name="Park H."/>
            <person name="Plett J.M."/>
            <person name="Magnuson J."/>
            <person name="Spatafora J.W."/>
            <person name="Nagy L.G."/>
            <person name="Henrissat B."/>
            <person name="Grigoriev I.V."/>
            <person name="Yang Z.L."/>
            <person name="Xu J."/>
            <person name="Martin F.M."/>
        </authorList>
    </citation>
    <scope>NUCLEOTIDE SEQUENCE</scope>
    <source>
        <strain evidence="6">KKN 215</strain>
    </source>
</reference>
<sequence length="117" mass="12439">MNLSGPPVAAQLRTAGIPSLSLVVIHDSLSHRPLVVSPKFGGSANGHNGVRSIIAALGNNPDFHRIRVGIGKNDGQDAADYVMAKLSEAERNFWSHGGKGVDHVWKHIETIAQSASR</sequence>
<keyword evidence="7" id="KW-1185">Reference proteome</keyword>
<dbReference type="InterPro" id="IPR001328">
    <property type="entry name" value="Pept_tRNA_hydro"/>
</dbReference>
<keyword evidence="2" id="KW-0820">tRNA-binding</keyword>
<dbReference type="Gene3D" id="3.40.50.1470">
    <property type="entry name" value="Peptidyl-tRNA hydrolase"/>
    <property type="match status" value="1"/>
</dbReference>
<evidence type="ECO:0000256" key="5">
    <source>
        <dbReference type="ARBA" id="ARBA00038063"/>
    </source>
</evidence>
<dbReference type="GO" id="GO:0000049">
    <property type="term" value="F:tRNA binding"/>
    <property type="evidence" value="ECO:0007669"/>
    <property type="project" value="UniProtKB-KW"/>
</dbReference>
<keyword evidence="4" id="KW-0694">RNA-binding</keyword>
<proteinExistence type="inferred from homology"/>
<dbReference type="AlphaFoldDB" id="A0A8K0V1V4"/>
<organism evidence="6 7">
    <name type="scientific">Cristinia sonorae</name>
    <dbReference type="NCBI Taxonomy" id="1940300"/>
    <lineage>
        <taxon>Eukaryota</taxon>
        <taxon>Fungi</taxon>
        <taxon>Dikarya</taxon>
        <taxon>Basidiomycota</taxon>
        <taxon>Agaricomycotina</taxon>
        <taxon>Agaricomycetes</taxon>
        <taxon>Agaricomycetidae</taxon>
        <taxon>Agaricales</taxon>
        <taxon>Pleurotineae</taxon>
        <taxon>Stephanosporaceae</taxon>
        <taxon>Cristinia</taxon>
    </lineage>
</organism>
<dbReference type="EC" id="3.1.1.29" evidence="1"/>
<dbReference type="SUPFAM" id="SSF53178">
    <property type="entry name" value="Peptidyl-tRNA hydrolase-like"/>
    <property type="match status" value="1"/>
</dbReference>
<evidence type="ECO:0000256" key="2">
    <source>
        <dbReference type="ARBA" id="ARBA00022555"/>
    </source>
</evidence>
<accession>A0A8K0V1V4</accession>
<dbReference type="OrthoDB" id="1711136at2759"/>